<proteinExistence type="predicted"/>
<reference evidence="1" key="1">
    <citation type="journal article" date="2023" name="Genome Biol. Evol.">
        <title>Long-read-based Genome Assembly of Drosophila gunungcola Reveals Fewer Chemosensory Genes in Flower-breeding Species.</title>
        <authorList>
            <person name="Negi A."/>
            <person name="Liao B.Y."/>
            <person name="Yeh S.D."/>
        </authorList>
    </citation>
    <scope>NUCLEOTIDE SEQUENCE</scope>
    <source>
        <strain evidence="1">Sukarami</strain>
    </source>
</reference>
<protein>
    <submittedName>
        <fullName evidence="1">Uncharacterized protein</fullName>
    </submittedName>
</protein>
<feature type="non-terminal residue" evidence="1">
    <location>
        <position position="1"/>
    </location>
</feature>
<name>A0A9P9Z093_9MUSC</name>
<dbReference type="Proteomes" id="UP001059596">
    <property type="component" value="Chromosome 3R"/>
</dbReference>
<accession>A0A9P9Z093</accession>
<gene>
    <name evidence="1" type="ORF">M5D96_002617</name>
</gene>
<sequence length="74" mass="8861">MRNASFIRLKLYFYSTNLINIPKSADIREFESLQLSPKLGQQANKSTTWHSFKLQRLFIVYKFQSAIFYFCDEQ</sequence>
<keyword evidence="2" id="KW-1185">Reference proteome</keyword>
<evidence type="ECO:0000313" key="1">
    <source>
        <dbReference type="EMBL" id="KAI8046413.1"/>
    </source>
</evidence>
<dbReference type="EMBL" id="JAMKOV010000001">
    <property type="protein sequence ID" value="KAI8046413.1"/>
    <property type="molecule type" value="Genomic_DNA"/>
</dbReference>
<comment type="caution">
    <text evidence="1">The sequence shown here is derived from an EMBL/GenBank/DDBJ whole genome shotgun (WGS) entry which is preliminary data.</text>
</comment>
<organism evidence="1 2">
    <name type="scientific">Drosophila gunungcola</name>
    <name type="common">fruit fly</name>
    <dbReference type="NCBI Taxonomy" id="103775"/>
    <lineage>
        <taxon>Eukaryota</taxon>
        <taxon>Metazoa</taxon>
        <taxon>Ecdysozoa</taxon>
        <taxon>Arthropoda</taxon>
        <taxon>Hexapoda</taxon>
        <taxon>Insecta</taxon>
        <taxon>Pterygota</taxon>
        <taxon>Neoptera</taxon>
        <taxon>Endopterygota</taxon>
        <taxon>Diptera</taxon>
        <taxon>Brachycera</taxon>
        <taxon>Muscomorpha</taxon>
        <taxon>Ephydroidea</taxon>
        <taxon>Drosophilidae</taxon>
        <taxon>Drosophila</taxon>
        <taxon>Sophophora</taxon>
    </lineage>
</organism>
<dbReference type="AlphaFoldDB" id="A0A9P9Z093"/>
<evidence type="ECO:0000313" key="2">
    <source>
        <dbReference type="Proteomes" id="UP001059596"/>
    </source>
</evidence>